<dbReference type="Gene3D" id="3.40.1090.10">
    <property type="entry name" value="Cytosolic phospholipase A2 catalytic domain"/>
    <property type="match status" value="1"/>
</dbReference>
<feature type="short sequence motif" description="DGA/G" evidence="2">
    <location>
        <begin position="48"/>
        <end position="50"/>
    </location>
</feature>
<evidence type="ECO:0000256" key="1">
    <source>
        <dbReference type="ARBA" id="ARBA00023098"/>
    </source>
</evidence>
<dbReference type="InterPro" id="IPR016035">
    <property type="entry name" value="Acyl_Trfase/lysoPLipase"/>
</dbReference>
<dbReference type="Pfam" id="PF01734">
    <property type="entry name" value="Patatin"/>
    <property type="match status" value="1"/>
</dbReference>
<protein>
    <recommendedName>
        <fullName evidence="3">PNPLA domain-containing protein</fullName>
    </recommendedName>
</protein>
<dbReference type="InterPro" id="IPR002641">
    <property type="entry name" value="PNPLA_dom"/>
</dbReference>
<gene>
    <name evidence="4" type="ORF">GCM10025867_25790</name>
</gene>
<proteinExistence type="predicted"/>
<comment type="caution">
    <text evidence="2">Lacks conserved residue(s) required for the propagation of feature annotation.</text>
</comment>
<reference evidence="5" key="1">
    <citation type="journal article" date="2019" name="Int. J. Syst. Evol. Microbiol.">
        <title>The Global Catalogue of Microorganisms (GCM) 10K type strain sequencing project: providing services to taxonomists for standard genome sequencing and annotation.</title>
        <authorList>
            <consortium name="The Broad Institute Genomics Platform"/>
            <consortium name="The Broad Institute Genome Sequencing Center for Infectious Disease"/>
            <person name="Wu L."/>
            <person name="Ma J."/>
        </authorList>
    </citation>
    <scope>NUCLEOTIDE SEQUENCE [LARGE SCALE GENOMIC DNA]</scope>
    <source>
        <strain evidence="5">NBRC 108728</strain>
    </source>
</reference>
<dbReference type="SUPFAM" id="SSF52151">
    <property type="entry name" value="FabD/lysophospholipase-like"/>
    <property type="match status" value="1"/>
</dbReference>
<organism evidence="4 5">
    <name type="scientific">Frondihabitans sucicola</name>
    <dbReference type="NCBI Taxonomy" id="1268041"/>
    <lineage>
        <taxon>Bacteria</taxon>
        <taxon>Bacillati</taxon>
        <taxon>Actinomycetota</taxon>
        <taxon>Actinomycetes</taxon>
        <taxon>Micrococcales</taxon>
        <taxon>Microbacteriaceae</taxon>
        <taxon>Frondihabitans</taxon>
    </lineage>
</organism>
<dbReference type="EMBL" id="AP027732">
    <property type="protein sequence ID" value="BDZ50338.1"/>
    <property type="molecule type" value="Genomic_DNA"/>
</dbReference>
<keyword evidence="1" id="KW-0443">Lipid metabolism</keyword>
<feature type="domain" description="PNPLA" evidence="3">
    <location>
        <begin position="1"/>
        <end position="61"/>
    </location>
</feature>
<accession>A0ABM8GPJ0</accession>
<name>A0ABM8GPJ0_9MICO</name>
<evidence type="ECO:0000313" key="5">
    <source>
        <dbReference type="Proteomes" id="UP001321486"/>
    </source>
</evidence>
<evidence type="ECO:0000259" key="3">
    <source>
        <dbReference type="PROSITE" id="PS51635"/>
    </source>
</evidence>
<sequence>MCVVEAETGDFRVLDSASGVELSRAVAASCSVPLVFPPVTIDGRAYVDGGMRSATNADVAAGYDRVLVLACGPEDPASPMGPQLDAAVASLRAGADGSAPSEVLVLTADEVSLAAFGPNSLADSSRVPSAEAGRAQAAGAADAVAAFWA</sequence>
<dbReference type="RefSeq" id="WP_350271536.1">
    <property type="nucleotide sequence ID" value="NZ_AP027732.1"/>
</dbReference>
<evidence type="ECO:0000256" key="2">
    <source>
        <dbReference type="PROSITE-ProRule" id="PRU01161"/>
    </source>
</evidence>
<keyword evidence="5" id="KW-1185">Reference proteome</keyword>
<dbReference type="Proteomes" id="UP001321486">
    <property type="component" value="Chromosome"/>
</dbReference>
<dbReference type="PROSITE" id="PS51635">
    <property type="entry name" value="PNPLA"/>
    <property type="match status" value="1"/>
</dbReference>
<evidence type="ECO:0000313" key="4">
    <source>
        <dbReference type="EMBL" id="BDZ50338.1"/>
    </source>
</evidence>